<keyword evidence="3" id="KW-1185">Reference proteome</keyword>
<dbReference type="RefSeq" id="WP_185039657.1">
    <property type="nucleotide sequence ID" value="NZ_BAABFG010000005.1"/>
</dbReference>
<keyword evidence="1" id="KW-0732">Signal</keyword>
<feature type="signal peptide" evidence="1">
    <location>
        <begin position="1"/>
        <end position="22"/>
    </location>
</feature>
<name>A0A7W7M6U4_9ACTN</name>
<reference evidence="2 3" key="1">
    <citation type="submission" date="2020-08" db="EMBL/GenBank/DDBJ databases">
        <title>Sequencing the genomes of 1000 actinobacteria strains.</title>
        <authorList>
            <person name="Klenk H.-P."/>
        </authorList>
    </citation>
    <scope>NUCLEOTIDE SEQUENCE [LARGE SCALE GENOMIC DNA]</scope>
    <source>
        <strain evidence="2 3">DSM 45809</strain>
    </source>
</reference>
<dbReference type="EMBL" id="JACHNB010000001">
    <property type="protein sequence ID" value="MBB4739066.1"/>
    <property type="molecule type" value="Genomic_DNA"/>
</dbReference>
<sequence>MRTRLISALLAAATLTVVAACATEKPPAVEPPIDPGFRAGDIRAFRLPLDAYRLTPEQSRDFQRARLTLVRRCMNRFGFDYPLPPILPEFLAPNEKRYTLADPRRAATVGYHDPEADERSRTIGADQAMSSAEEAVLNGLTGTAAGRPVPKGGCNATAFAQLGAEAEENLVETLSHAAYAKGMADSRTVRAHARWSACMRARGYDYADPFASNDDPRFATPAPTRVEIAVATADVACKTGIGYYDLRAALETAYQRREIEANRAALETIKTRNAALLRRVAEVNAA</sequence>
<evidence type="ECO:0000256" key="1">
    <source>
        <dbReference type="SAM" id="SignalP"/>
    </source>
</evidence>
<dbReference type="Proteomes" id="UP000546162">
    <property type="component" value="Unassembled WGS sequence"/>
</dbReference>
<evidence type="ECO:0000313" key="2">
    <source>
        <dbReference type="EMBL" id="MBB4739066.1"/>
    </source>
</evidence>
<gene>
    <name evidence="2" type="ORF">BJY16_002525</name>
</gene>
<accession>A0A7W7M6U4</accession>
<protein>
    <submittedName>
        <fullName evidence="2">Uncharacterized protein</fullName>
    </submittedName>
</protein>
<dbReference type="AlphaFoldDB" id="A0A7W7M6U4"/>
<comment type="caution">
    <text evidence="2">The sequence shown here is derived from an EMBL/GenBank/DDBJ whole genome shotgun (WGS) entry which is preliminary data.</text>
</comment>
<organism evidence="2 3">
    <name type="scientific">Actinoplanes octamycinicus</name>
    <dbReference type="NCBI Taxonomy" id="135948"/>
    <lineage>
        <taxon>Bacteria</taxon>
        <taxon>Bacillati</taxon>
        <taxon>Actinomycetota</taxon>
        <taxon>Actinomycetes</taxon>
        <taxon>Micromonosporales</taxon>
        <taxon>Micromonosporaceae</taxon>
        <taxon>Actinoplanes</taxon>
    </lineage>
</organism>
<dbReference type="PROSITE" id="PS51257">
    <property type="entry name" value="PROKAR_LIPOPROTEIN"/>
    <property type="match status" value="1"/>
</dbReference>
<proteinExistence type="predicted"/>
<feature type="chain" id="PRO_5031249837" evidence="1">
    <location>
        <begin position="23"/>
        <end position="286"/>
    </location>
</feature>
<evidence type="ECO:0000313" key="3">
    <source>
        <dbReference type="Proteomes" id="UP000546162"/>
    </source>
</evidence>